<proteinExistence type="predicted"/>
<dbReference type="InterPro" id="IPR025110">
    <property type="entry name" value="AMP-bd_C"/>
</dbReference>
<name>A0ABV9ET73_9ACTN</name>
<comment type="caution">
    <text evidence="3">The sequence shown here is derived from an EMBL/GenBank/DDBJ whole genome shotgun (WGS) entry which is preliminary data.</text>
</comment>
<reference evidence="4" key="1">
    <citation type="journal article" date="2019" name="Int. J. Syst. Evol. Microbiol.">
        <title>The Global Catalogue of Microorganisms (GCM) 10K type strain sequencing project: providing services to taxonomists for standard genome sequencing and annotation.</title>
        <authorList>
            <consortium name="The Broad Institute Genomics Platform"/>
            <consortium name="The Broad Institute Genome Sequencing Center for Infectious Disease"/>
            <person name="Wu L."/>
            <person name="Ma J."/>
        </authorList>
    </citation>
    <scope>NUCLEOTIDE SEQUENCE [LARGE SCALE GENOMIC DNA]</scope>
    <source>
        <strain evidence="4">CCUG 49560</strain>
    </source>
</reference>
<dbReference type="EMBL" id="JBHSFN010000034">
    <property type="protein sequence ID" value="MFC4591590.1"/>
    <property type="molecule type" value="Genomic_DNA"/>
</dbReference>
<evidence type="ECO:0000313" key="4">
    <source>
        <dbReference type="Proteomes" id="UP001595891"/>
    </source>
</evidence>
<accession>A0ABV9ET73</accession>
<dbReference type="Proteomes" id="UP001595891">
    <property type="component" value="Unassembled WGS sequence"/>
</dbReference>
<dbReference type="CDD" id="cd17631">
    <property type="entry name" value="FACL_FadD13-like"/>
    <property type="match status" value="1"/>
</dbReference>
<dbReference type="PANTHER" id="PTHR43767:SF1">
    <property type="entry name" value="NONRIBOSOMAL PEPTIDE SYNTHASE PES1 (EUROFUNG)-RELATED"/>
    <property type="match status" value="1"/>
</dbReference>
<dbReference type="InterPro" id="IPR045851">
    <property type="entry name" value="AMP-bd_C_sf"/>
</dbReference>
<evidence type="ECO:0000313" key="3">
    <source>
        <dbReference type="EMBL" id="MFC4591590.1"/>
    </source>
</evidence>
<keyword evidence="4" id="KW-1185">Reference proteome</keyword>
<dbReference type="Gene3D" id="3.40.50.12780">
    <property type="entry name" value="N-terminal domain of ligase-like"/>
    <property type="match status" value="1"/>
</dbReference>
<dbReference type="RefSeq" id="WP_262850263.1">
    <property type="nucleotide sequence ID" value="NZ_JANZYP010000100.1"/>
</dbReference>
<dbReference type="PANTHER" id="PTHR43767">
    <property type="entry name" value="LONG-CHAIN-FATTY-ACID--COA LIGASE"/>
    <property type="match status" value="1"/>
</dbReference>
<dbReference type="Pfam" id="PF13193">
    <property type="entry name" value="AMP-binding_C"/>
    <property type="match status" value="1"/>
</dbReference>
<dbReference type="PROSITE" id="PS00455">
    <property type="entry name" value="AMP_BINDING"/>
    <property type="match status" value="1"/>
</dbReference>
<dbReference type="InterPro" id="IPR042099">
    <property type="entry name" value="ANL_N_sf"/>
</dbReference>
<keyword evidence="3" id="KW-0436">Ligase</keyword>
<sequence>MRDEGVGSWPRRRARKTPNRVAIVHDGRAMTYGELDERVSRLARALRGLGVGRGDRVAYLGENHPALLETLFAAGTLGAVFVPLNTRLSGAEIGYMLADSGSSVLVHGAGSQADPAEAAAALPLRTVDVHDGYEAMLARAVGGSAGEPVSLEDPLIMMYTSGTTGTPKGAVLTHGNITWNSVNVLVDVDLAADEVTLVMAPLFHTAALNMTCLPTLLKGGRVLIERGFETGRTFELVERHAVTMLFGVPAMFAALAAAPGWPDADLSSVRNLLCGGSPVPESLIRVYLARGLSFVQGYGMTEASPGALLLDREMSGPKAGSAGVPHFFTDVRVVRPDGTEVGQGERGEVVVRGPNVMSGYWRRPDDTEAALMGDGWFRSGDIAVVDPDGYVSIVDRAKDMIISGGENIYPAEVENVLYGHPDVAECAVIGVPHDRWGEVGKAIVVLRPGAVPDEAALLAFAAGLLGRYKVPKSAVFVTALPRNASGKIIKSRLRAHHGHPAQGGSQA</sequence>
<organism evidence="3 4">
    <name type="scientific">Sphaerisporangium corydalis</name>
    <dbReference type="NCBI Taxonomy" id="1441875"/>
    <lineage>
        <taxon>Bacteria</taxon>
        <taxon>Bacillati</taxon>
        <taxon>Actinomycetota</taxon>
        <taxon>Actinomycetes</taxon>
        <taxon>Streptosporangiales</taxon>
        <taxon>Streptosporangiaceae</taxon>
        <taxon>Sphaerisporangium</taxon>
    </lineage>
</organism>
<gene>
    <name evidence="3" type="ORF">ACFO8L_36240</name>
</gene>
<dbReference type="InterPro" id="IPR020845">
    <property type="entry name" value="AMP-binding_CS"/>
</dbReference>
<dbReference type="InterPro" id="IPR000873">
    <property type="entry name" value="AMP-dep_synth/lig_dom"/>
</dbReference>
<feature type="domain" description="AMP-binding enzyme C-terminal" evidence="2">
    <location>
        <begin position="412"/>
        <end position="487"/>
    </location>
</feature>
<dbReference type="InterPro" id="IPR050237">
    <property type="entry name" value="ATP-dep_AMP-bd_enzyme"/>
</dbReference>
<dbReference type="Gene3D" id="3.30.300.30">
    <property type="match status" value="1"/>
</dbReference>
<dbReference type="NCBIfam" id="NF004837">
    <property type="entry name" value="PRK06187.1"/>
    <property type="match status" value="1"/>
</dbReference>
<feature type="domain" description="AMP-dependent synthetase/ligase" evidence="1">
    <location>
        <begin position="11"/>
        <end position="361"/>
    </location>
</feature>
<evidence type="ECO:0000259" key="2">
    <source>
        <dbReference type="Pfam" id="PF13193"/>
    </source>
</evidence>
<dbReference type="SUPFAM" id="SSF56801">
    <property type="entry name" value="Acetyl-CoA synthetase-like"/>
    <property type="match status" value="1"/>
</dbReference>
<evidence type="ECO:0000259" key="1">
    <source>
        <dbReference type="Pfam" id="PF00501"/>
    </source>
</evidence>
<dbReference type="Pfam" id="PF00501">
    <property type="entry name" value="AMP-binding"/>
    <property type="match status" value="1"/>
</dbReference>
<protein>
    <submittedName>
        <fullName evidence="3">Long-chain fatty acid--CoA ligase</fullName>
    </submittedName>
</protein>
<dbReference type="GO" id="GO:0016874">
    <property type="term" value="F:ligase activity"/>
    <property type="evidence" value="ECO:0007669"/>
    <property type="project" value="UniProtKB-KW"/>
</dbReference>